<evidence type="ECO:0000256" key="11">
    <source>
        <dbReference type="ARBA" id="ARBA00049728"/>
    </source>
</evidence>
<accession>A0ABP8R2X8</accession>
<keyword evidence="5" id="KW-0665">Pyrimidine biosynthesis</keyword>
<keyword evidence="4" id="KW-0288">FMN</keyword>
<dbReference type="PANTHER" id="PTHR43073:SF2">
    <property type="entry name" value="DIHYDROPYRIMIDINE DEHYDROGENASE [NADP(+)]"/>
    <property type="match status" value="1"/>
</dbReference>
<evidence type="ECO:0000256" key="5">
    <source>
        <dbReference type="ARBA" id="ARBA00022975"/>
    </source>
</evidence>
<reference evidence="14" key="1">
    <citation type="journal article" date="2019" name="Int. J. Syst. Evol. Microbiol.">
        <title>The Global Catalogue of Microorganisms (GCM) 10K type strain sequencing project: providing services to taxonomists for standard genome sequencing and annotation.</title>
        <authorList>
            <consortium name="The Broad Institute Genomics Platform"/>
            <consortium name="The Broad Institute Genome Sequencing Center for Infectious Disease"/>
            <person name="Wu L."/>
            <person name="Ma J."/>
        </authorList>
    </citation>
    <scope>NUCLEOTIDE SEQUENCE [LARGE SCALE GENOMIC DNA]</scope>
    <source>
        <strain evidence="14">JCM 17933</strain>
    </source>
</reference>
<evidence type="ECO:0000313" key="14">
    <source>
        <dbReference type="Proteomes" id="UP001500503"/>
    </source>
</evidence>
<dbReference type="Gene3D" id="3.20.20.70">
    <property type="entry name" value="Aldolase class I"/>
    <property type="match status" value="1"/>
</dbReference>
<dbReference type="RefSeq" id="WP_345474393.1">
    <property type="nucleotide sequence ID" value="NZ_BAABHF010000054.1"/>
</dbReference>
<organism evidence="13 14">
    <name type="scientific">Actinoallomurus oryzae</name>
    <dbReference type="NCBI Taxonomy" id="502180"/>
    <lineage>
        <taxon>Bacteria</taxon>
        <taxon>Bacillati</taxon>
        <taxon>Actinomycetota</taxon>
        <taxon>Actinomycetes</taxon>
        <taxon>Streptosporangiales</taxon>
        <taxon>Thermomonosporaceae</taxon>
        <taxon>Actinoallomurus</taxon>
    </lineage>
</organism>
<evidence type="ECO:0000256" key="1">
    <source>
        <dbReference type="ARBA" id="ARBA00001917"/>
    </source>
</evidence>
<dbReference type="PANTHER" id="PTHR43073">
    <property type="entry name" value="DIHYDROPYRIMIDINE DEHYDROGENASE [NADP(+)]"/>
    <property type="match status" value="1"/>
</dbReference>
<evidence type="ECO:0000256" key="6">
    <source>
        <dbReference type="ARBA" id="ARBA00023002"/>
    </source>
</evidence>
<dbReference type="InterPro" id="IPR013785">
    <property type="entry name" value="Aldolase_TIM"/>
</dbReference>
<dbReference type="InterPro" id="IPR005720">
    <property type="entry name" value="Dihydroorotate_DH_cat"/>
</dbReference>
<keyword evidence="14" id="KW-1185">Reference proteome</keyword>
<evidence type="ECO:0000313" key="13">
    <source>
        <dbReference type="EMBL" id="GAA4516636.1"/>
    </source>
</evidence>
<dbReference type="SUPFAM" id="SSF51395">
    <property type="entry name" value="FMN-linked oxidoreductases"/>
    <property type="match status" value="1"/>
</dbReference>
<dbReference type="Proteomes" id="UP001500503">
    <property type="component" value="Unassembled WGS sequence"/>
</dbReference>
<evidence type="ECO:0000256" key="7">
    <source>
        <dbReference type="ARBA" id="ARBA00047685"/>
    </source>
</evidence>
<proteinExistence type="predicted"/>
<dbReference type="InterPro" id="IPR012135">
    <property type="entry name" value="Dihydroorotate_DH_1_2"/>
</dbReference>
<comment type="pathway">
    <text evidence="2">Pyrimidine metabolism; UMP biosynthesis via de novo pathway.</text>
</comment>
<comment type="catalytic activity">
    <reaction evidence="7">
        <text>5,6-dihydrothymine + NAD(+) = thymine + NADH + H(+)</text>
        <dbReference type="Rhea" id="RHEA:28791"/>
        <dbReference type="ChEBI" id="CHEBI:15378"/>
        <dbReference type="ChEBI" id="CHEBI:17821"/>
        <dbReference type="ChEBI" id="CHEBI:27468"/>
        <dbReference type="ChEBI" id="CHEBI:57540"/>
        <dbReference type="ChEBI" id="CHEBI:57945"/>
        <dbReference type="EC" id="1.3.1.1"/>
    </reaction>
</comment>
<comment type="subunit">
    <text evidence="10">Heterotetramer of 2 PreA and 2 PreT subunits.</text>
</comment>
<evidence type="ECO:0000256" key="10">
    <source>
        <dbReference type="ARBA" id="ARBA00049714"/>
    </source>
</evidence>
<evidence type="ECO:0000259" key="12">
    <source>
        <dbReference type="Pfam" id="PF01180"/>
    </source>
</evidence>
<dbReference type="EC" id="1.3.1.1" evidence="11"/>
<comment type="caution">
    <text evidence="13">The sequence shown here is derived from an EMBL/GenBank/DDBJ whole genome shotgun (WGS) entry which is preliminary data.</text>
</comment>
<evidence type="ECO:0000256" key="4">
    <source>
        <dbReference type="ARBA" id="ARBA00022643"/>
    </source>
</evidence>
<name>A0ABP8R2X8_9ACTN</name>
<gene>
    <name evidence="13" type="ORF">GCM10023191_087920</name>
</gene>
<dbReference type="PIRSF" id="PIRSF000164">
    <property type="entry name" value="DHO_oxidase"/>
    <property type="match status" value="1"/>
</dbReference>
<comment type="cofactor">
    <cofactor evidence="1">
        <name>FMN</name>
        <dbReference type="ChEBI" id="CHEBI:58210"/>
    </cofactor>
</comment>
<keyword evidence="6" id="KW-0560">Oxidoreductase</keyword>
<protein>
    <recommendedName>
        <fullName evidence="11">dihydrouracil dehydrogenase (NAD(+))</fullName>
        <ecNumber evidence="11">1.3.1.1</ecNumber>
    </recommendedName>
</protein>
<sequence length="354" mass="36084">MTLLETTVGGLVTANPVWVGSSELTMTLGGLIACVDAGAGAVVAKSVNESAAARRQLDIADYAFVSGTGRVRPAGAARRGDGLLNRSGLAQVDLDDWLAVLAAAVGHGAPRGRPVIGSITLADPVAAARIGRLMAGVVPAVELNVGAPHGREAPAVRRLTEADAVHDAVRVVRDAVDAPLFVKLPGQASDVVALARAARSAGADAVGLVGRYPGFLPDLDGGAILGSWGAWGSPACLPMSLYWVSKARTALGPGVPLVGTNGARTATDVLRFLASGARAVEVVTALWTGGPAVLAELVAGVDAYLRQRATIRGGGLEEFVGSALAGAREYADVPPMRSPAWLPYTARWSRSSGR</sequence>
<dbReference type="EMBL" id="BAABHF010000054">
    <property type="protein sequence ID" value="GAA4516636.1"/>
    <property type="molecule type" value="Genomic_DNA"/>
</dbReference>
<evidence type="ECO:0000256" key="9">
    <source>
        <dbReference type="ARBA" id="ARBA00049578"/>
    </source>
</evidence>
<comment type="catalytic activity">
    <reaction evidence="8">
        <text>5,6-dihydrouracil + NAD(+) = uracil + NADH + H(+)</text>
        <dbReference type="Rhea" id="RHEA:20189"/>
        <dbReference type="ChEBI" id="CHEBI:15378"/>
        <dbReference type="ChEBI" id="CHEBI:15901"/>
        <dbReference type="ChEBI" id="CHEBI:17568"/>
        <dbReference type="ChEBI" id="CHEBI:57540"/>
        <dbReference type="ChEBI" id="CHEBI:57945"/>
        <dbReference type="EC" id="1.3.1.1"/>
    </reaction>
</comment>
<feature type="domain" description="Dihydroorotate dehydrogenase catalytic" evidence="12">
    <location>
        <begin position="69"/>
        <end position="303"/>
    </location>
</feature>
<evidence type="ECO:0000256" key="3">
    <source>
        <dbReference type="ARBA" id="ARBA00022630"/>
    </source>
</evidence>
<evidence type="ECO:0000256" key="8">
    <source>
        <dbReference type="ARBA" id="ARBA00048792"/>
    </source>
</evidence>
<keyword evidence="3" id="KW-0285">Flavoprotein</keyword>
<evidence type="ECO:0000256" key="2">
    <source>
        <dbReference type="ARBA" id="ARBA00004725"/>
    </source>
</evidence>
<dbReference type="Pfam" id="PF01180">
    <property type="entry name" value="DHO_dh"/>
    <property type="match status" value="1"/>
</dbReference>
<comment type="function">
    <text evidence="9">Involved in pyrimidine base degradation. Catalyzes physiologically the reduction of uracil to 5,6-dihydrouracil (DHU) by using NADH as a specific cosubstrate. It also catalyzes the reverse reaction and the reduction of thymine to 5,6-dihydrothymine (DHT).</text>
</comment>